<dbReference type="Gene3D" id="1.10.4030.10">
    <property type="entry name" value="Porin chaperone SurA, peptide-binding domain"/>
    <property type="match status" value="1"/>
</dbReference>
<dbReference type="InterPro" id="IPR027304">
    <property type="entry name" value="Trigger_fact/SurA_dom_sf"/>
</dbReference>
<dbReference type="Pfam" id="PF13624">
    <property type="entry name" value="SurA_N_3"/>
    <property type="match status" value="1"/>
</dbReference>
<evidence type="ECO:0000256" key="4">
    <source>
        <dbReference type="ARBA" id="ARBA00022692"/>
    </source>
</evidence>
<evidence type="ECO:0000256" key="2">
    <source>
        <dbReference type="ARBA" id="ARBA00022475"/>
    </source>
</evidence>
<proteinExistence type="inferred from homology"/>
<dbReference type="PANTHER" id="PTHR47529:SF1">
    <property type="entry name" value="PERIPLASMIC CHAPERONE PPID"/>
    <property type="match status" value="1"/>
</dbReference>
<evidence type="ECO:0000256" key="13">
    <source>
        <dbReference type="SAM" id="Phobius"/>
    </source>
</evidence>
<keyword evidence="11" id="KW-0697">Rotamase</keyword>
<evidence type="ECO:0000259" key="14">
    <source>
        <dbReference type="PROSITE" id="PS50198"/>
    </source>
</evidence>
<protein>
    <recommendedName>
        <fullName evidence="9">Periplasmic chaperone PpiD</fullName>
    </recommendedName>
    <alternativeName>
        <fullName evidence="10">Periplasmic folding chaperone</fullName>
    </alternativeName>
</protein>
<keyword evidence="2" id="KW-1003">Cell membrane</keyword>
<evidence type="ECO:0000256" key="11">
    <source>
        <dbReference type="PROSITE-ProRule" id="PRU00278"/>
    </source>
</evidence>
<keyword evidence="4 13" id="KW-0812">Transmembrane</keyword>
<dbReference type="Proteomes" id="UP000593875">
    <property type="component" value="Chromosome"/>
</dbReference>
<gene>
    <name evidence="15" type="ORF">LPB04_18110</name>
</gene>
<dbReference type="EMBL" id="CP062941">
    <property type="protein sequence ID" value="QOL48850.1"/>
    <property type="molecule type" value="Genomic_DNA"/>
</dbReference>
<evidence type="ECO:0000256" key="9">
    <source>
        <dbReference type="ARBA" id="ARBA00040743"/>
    </source>
</evidence>
<evidence type="ECO:0000256" key="3">
    <source>
        <dbReference type="ARBA" id="ARBA00022519"/>
    </source>
</evidence>
<keyword evidence="5 13" id="KW-1133">Transmembrane helix</keyword>
<evidence type="ECO:0000256" key="1">
    <source>
        <dbReference type="ARBA" id="ARBA00004382"/>
    </source>
</evidence>
<evidence type="ECO:0000256" key="6">
    <source>
        <dbReference type="ARBA" id="ARBA00023136"/>
    </source>
</evidence>
<keyword evidence="7" id="KW-0143">Chaperone</keyword>
<keyword evidence="11" id="KW-0413">Isomerase</keyword>
<dbReference type="AlphaFoldDB" id="A0A7L9U1M1"/>
<dbReference type="GO" id="GO:0003755">
    <property type="term" value="F:peptidyl-prolyl cis-trans isomerase activity"/>
    <property type="evidence" value="ECO:0007669"/>
    <property type="project" value="UniProtKB-KW"/>
</dbReference>
<comment type="similarity">
    <text evidence="8">Belongs to the PpiD chaperone family.</text>
</comment>
<evidence type="ECO:0000256" key="8">
    <source>
        <dbReference type="ARBA" id="ARBA00038408"/>
    </source>
</evidence>
<dbReference type="SUPFAM" id="SSF109998">
    <property type="entry name" value="Triger factor/SurA peptide-binding domain-like"/>
    <property type="match status" value="1"/>
</dbReference>
<accession>A0A7L9U1M1</accession>
<dbReference type="InterPro" id="IPR046357">
    <property type="entry name" value="PPIase_dom_sf"/>
</dbReference>
<dbReference type="InterPro" id="IPR052029">
    <property type="entry name" value="PpiD_chaperone"/>
</dbReference>
<dbReference type="KEGG" id="mlir:LPB04_18110"/>
<reference evidence="15 16" key="1">
    <citation type="submission" date="2020-10" db="EMBL/GenBank/DDBJ databases">
        <title>Genome sequencing of Massilia sp. LPB0304.</title>
        <authorList>
            <person name="Kim J."/>
        </authorList>
    </citation>
    <scope>NUCLEOTIDE SEQUENCE [LARGE SCALE GENOMIC DNA]</scope>
    <source>
        <strain evidence="15 16">LPB0304</strain>
    </source>
</reference>
<evidence type="ECO:0000256" key="10">
    <source>
        <dbReference type="ARBA" id="ARBA00042775"/>
    </source>
</evidence>
<dbReference type="Pfam" id="PF00639">
    <property type="entry name" value="Rotamase"/>
    <property type="match status" value="1"/>
</dbReference>
<feature type="domain" description="PpiC" evidence="14">
    <location>
        <begin position="266"/>
        <end position="369"/>
    </location>
</feature>
<feature type="region of interest" description="Disordered" evidence="12">
    <location>
        <begin position="314"/>
        <end position="333"/>
    </location>
</feature>
<evidence type="ECO:0000313" key="16">
    <source>
        <dbReference type="Proteomes" id="UP000593875"/>
    </source>
</evidence>
<dbReference type="SUPFAM" id="SSF54534">
    <property type="entry name" value="FKBP-like"/>
    <property type="match status" value="1"/>
</dbReference>
<evidence type="ECO:0000256" key="5">
    <source>
        <dbReference type="ARBA" id="ARBA00022989"/>
    </source>
</evidence>
<dbReference type="GO" id="GO:0005886">
    <property type="term" value="C:plasma membrane"/>
    <property type="evidence" value="ECO:0007669"/>
    <property type="project" value="UniProtKB-SubCell"/>
</dbReference>
<sequence>MFDFVRNNKRILQFVLLLLIIPSFVLVGVESYQNRGDSGAGVATVDGRKITQQEWDDAQRKQIDQARQQMGPQFDQKLFDTPEAKREVLENLVAERAVNAEIARSNLTVGDTSIAKAIAEMGAFKKPDGSFDMDAYRAALAAQGMTAPVFEARMRRDMAIQQLAGSVQATAFVPRSVASRVSDINDQEREVQELIFPAAQYLAQVKVTDDMVKAFYDKNASLFQIPESVKAEYIVLDAGAVESQVTVSDAEIAQFYETNKKRFTTPEQRTASHILITKAQGAKPAEEAAAKAKAEAVLAEVRKNPADFAAIAKSQSQDAESASRGGDLGPIERGTFGKSMEDAIYGLKEGEISGIVPSEFGYHIIKLTSIKPQTQKSLADAKDEIAAEVKKSKLSKKYSELAEQFNNSVYEQSDSLKPTADKLGLKIQTAENLNRKPNPQLGAAPFNNEKFLTALFSTDAIKNKRNTEAVEVAPAVLIAGRVVEFHPASKLPMAQVEPQIRQRVTQEEALRLARQAGEAKLAAAKASGDATGFGEAKVLSRTRQPAINTAGALAVFKADVTKLPAYVGVELPGQGYGVYRIGKVSQPAQPDAARRAQEAQQIGGLVGQAELYNFVEAIKAKSKVKINVAKGEEAAKAQ</sequence>
<organism evidence="15 16">
    <name type="scientific">Massilia litorea</name>
    <dbReference type="NCBI Taxonomy" id="2769491"/>
    <lineage>
        <taxon>Bacteria</taxon>
        <taxon>Pseudomonadati</taxon>
        <taxon>Pseudomonadota</taxon>
        <taxon>Betaproteobacteria</taxon>
        <taxon>Burkholderiales</taxon>
        <taxon>Oxalobacteraceae</taxon>
        <taxon>Telluria group</taxon>
        <taxon>Massilia</taxon>
    </lineage>
</organism>
<evidence type="ECO:0000313" key="15">
    <source>
        <dbReference type="EMBL" id="QOL48850.1"/>
    </source>
</evidence>
<keyword evidence="6 13" id="KW-0472">Membrane</keyword>
<keyword evidence="3" id="KW-0997">Cell inner membrane</keyword>
<dbReference type="PANTHER" id="PTHR47529">
    <property type="entry name" value="PEPTIDYL-PROLYL CIS-TRANS ISOMERASE D"/>
    <property type="match status" value="1"/>
</dbReference>
<dbReference type="InterPro" id="IPR000297">
    <property type="entry name" value="PPIase_PpiC"/>
</dbReference>
<feature type="transmembrane region" description="Helical" evidence="13">
    <location>
        <begin position="12"/>
        <end position="29"/>
    </location>
</feature>
<comment type="subcellular location">
    <subcellularLocation>
        <location evidence="1">Cell inner membrane</location>
        <topology evidence="1">Single-pass type II membrane protein</topology>
        <orientation evidence="1">Periplasmic side</orientation>
    </subcellularLocation>
</comment>
<evidence type="ECO:0000256" key="7">
    <source>
        <dbReference type="ARBA" id="ARBA00023186"/>
    </source>
</evidence>
<dbReference type="Gene3D" id="3.10.50.40">
    <property type="match status" value="1"/>
</dbReference>
<dbReference type="PROSITE" id="PS50198">
    <property type="entry name" value="PPIC_PPIASE_2"/>
    <property type="match status" value="1"/>
</dbReference>
<keyword evidence="16" id="KW-1185">Reference proteome</keyword>
<name>A0A7L9U1M1_9BURK</name>
<evidence type="ECO:0000256" key="12">
    <source>
        <dbReference type="SAM" id="MobiDB-lite"/>
    </source>
</evidence>
<dbReference type="RefSeq" id="WP_193685893.1">
    <property type="nucleotide sequence ID" value="NZ_CP062941.1"/>
</dbReference>